<sequence length="58" mass="6626">MALAALVMRLTAHAHVLASSARTHSLDEFFLEIDHAAPVQAMMKDWYSKKPERFKEQV</sequence>
<dbReference type="KEGG" id="daer:H9K75_03760"/>
<dbReference type="RefSeq" id="WP_187724820.1">
    <property type="nucleotide sequence ID" value="NZ_CP060783.1"/>
</dbReference>
<dbReference type="EMBL" id="CP060783">
    <property type="protein sequence ID" value="QNP49228.1"/>
    <property type="molecule type" value="Genomic_DNA"/>
</dbReference>
<reference evidence="1 2" key="1">
    <citation type="submission" date="2020-08" db="EMBL/GenBank/DDBJ databases">
        <title>Genome sequence of Diaphorobacter aerolatus KACC 16536T.</title>
        <authorList>
            <person name="Hyun D.-W."/>
            <person name="Bae J.-W."/>
        </authorList>
    </citation>
    <scope>NUCLEOTIDE SEQUENCE [LARGE SCALE GENOMIC DNA]</scope>
    <source>
        <strain evidence="1 2">KACC 16536</strain>
    </source>
</reference>
<dbReference type="AlphaFoldDB" id="A0A7H0GLR2"/>
<protein>
    <submittedName>
        <fullName evidence="1">Uncharacterized protein</fullName>
    </submittedName>
</protein>
<gene>
    <name evidence="1" type="ORF">H9K75_03760</name>
</gene>
<proteinExistence type="predicted"/>
<name>A0A7H0GLR2_9BURK</name>
<dbReference type="Proteomes" id="UP000516028">
    <property type="component" value="Chromosome"/>
</dbReference>
<organism evidence="1 2">
    <name type="scientific">Diaphorobacter aerolatus</name>
    <dbReference type="NCBI Taxonomy" id="1288495"/>
    <lineage>
        <taxon>Bacteria</taxon>
        <taxon>Pseudomonadati</taxon>
        <taxon>Pseudomonadota</taxon>
        <taxon>Betaproteobacteria</taxon>
        <taxon>Burkholderiales</taxon>
        <taxon>Comamonadaceae</taxon>
        <taxon>Diaphorobacter</taxon>
    </lineage>
</organism>
<evidence type="ECO:0000313" key="2">
    <source>
        <dbReference type="Proteomes" id="UP000516028"/>
    </source>
</evidence>
<accession>A0A7H0GLR2</accession>
<evidence type="ECO:0000313" key="1">
    <source>
        <dbReference type="EMBL" id="QNP49228.1"/>
    </source>
</evidence>
<keyword evidence="2" id="KW-1185">Reference proteome</keyword>